<evidence type="ECO:0000313" key="2">
    <source>
        <dbReference type="Proteomes" id="UP000615446"/>
    </source>
</evidence>
<organism evidence="1 2">
    <name type="scientific">Rhizophagus clarus</name>
    <dbReference type="NCBI Taxonomy" id="94130"/>
    <lineage>
        <taxon>Eukaryota</taxon>
        <taxon>Fungi</taxon>
        <taxon>Fungi incertae sedis</taxon>
        <taxon>Mucoromycota</taxon>
        <taxon>Glomeromycotina</taxon>
        <taxon>Glomeromycetes</taxon>
        <taxon>Glomerales</taxon>
        <taxon>Glomeraceae</taxon>
        <taxon>Rhizophagus</taxon>
    </lineage>
</organism>
<comment type="caution">
    <text evidence="1">The sequence shown here is derived from an EMBL/GenBank/DDBJ whole genome shotgun (WGS) entry which is preliminary data.</text>
</comment>
<name>A0A8H3KPA8_9GLOM</name>
<evidence type="ECO:0000313" key="1">
    <source>
        <dbReference type="EMBL" id="GES73343.1"/>
    </source>
</evidence>
<proteinExistence type="predicted"/>
<sequence>MIFVCLNHSLLDLRIDDSQNIQRLILVLEYLILVQCYYQDPTISLIIKLFLRFFREKSLSPLAMIEFMIEFAFS</sequence>
<protein>
    <submittedName>
        <fullName evidence="1">Uncharacterized protein</fullName>
    </submittedName>
</protein>
<gene>
    <name evidence="1" type="ORF">RCL2_000088400</name>
</gene>
<dbReference type="AlphaFoldDB" id="A0A8H3KPA8"/>
<dbReference type="Proteomes" id="UP000615446">
    <property type="component" value="Unassembled WGS sequence"/>
</dbReference>
<dbReference type="EMBL" id="BLAL01000006">
    <property type="protein sequence ID" value="GES73343.1"/>
    <property type="molecule type" value="Genomic_DNA"/>
</dbReference>
<accession>A0A8H3KPA8</accession>
<reference evidence="1" key="1">
    <citation type="submission" date="2019-10" db="EMBL/GenBank/DDBJ databases">
        <title>Conservation and host-specific expression of non-tandemly repeated heterogenous ribosome RNA gene in arbuscular mycorrhizal fungi.</title>
        <authorList>
            <person name="Maeda T."/>
            <person name="Kobayashi Y."/>
            <person name="Nakagawa T."/>
            <person name="Ezawa T."/>
            <person name="Yamaguchi K."/>
            <person name="Bino T."/>
            <person name="Nishimoto Y."/>
            <person name="Shigenobu S."/>
            <person name="Kawaguchi M."/>
        </authorList>
    </citation>
    <scope>NUCLEOTIDE SEQUENCE</scope>
    <source>
        <strain evidence="1">HR1</strain>
    </source>
</reference>